<organism evidence="2 3">
    <name type="scientific">Dinghuibacter silviterrae</name>
    <dbReference type="NCBI Taxonomy" id="1539049"/>
    <lineage>
        <taxon>Bacteria</taxon>
        <taxon>Pseudomonadati</taxon>
        <taxon>Bacteroidota</taxon>
        <taxon>Chitinophagia</taxon>
        <taxon>Chitinophagales</taxon>
        <taxon>Chitinophagaceae</taxon>
        <taxon>Dinghuibacter</taxon>
    </lineage>
</organism>
<evidence type="ECO:0000313" key="2">
    <source>
        <dbReference type="EMBL" id="TDW99650.1"/>
    </source>
</evidence>
<dbReference type="CDD" id="cd02784">
    <property type="entry name" value="MopB_CT_PHLH"/>
    <property type="match status" value="1"/>
</dbReference>
<gene>
    <name evidence="2" type="ORF">EDB95_0660</name>
</gene>
<dbReference type="Gene3D" id="3.30.70.20">
    <property type="match status" value="2"/>
</dbReference>
<dbReference type="Gene3D" id="2.20.25.90">
    <property type="entry name" value="ADC-like domains"/>
    <property type="match status" value="1"/>
</dbReference>
<name>A0A4R8DR97_9BACT</name>
<proteinExistence type="predicted"/>
<comment type="caution">
    <text evidence="2">The sequence shown here is derived from an EMBL/GenBank/DDBJ whole genome shotgun (WGS) entry which is preliminary data.</text>
</comment>
<dbReference type="SUPFAM" id="SSF54862">
    <property type="entry name" value="4Fe-4S ferredoxins"/>
    <property type="match status" value="1"/>
</dbReference>
<dbReference type="EMBL" id="SODV01000001">
    <property type="protein sequence ID" value="TDW99650.1"/>
    <property type="molecule type" value="Genomic_DNA"/>
</dbReference>
<dbReference type="SUPFAM" id="SSF53706">
    <property type="entry name" value="Formate dehydrogenase/DMSO reductase, domains 1-3"/>
    <property type="match status" value="1"/>
</dbReference>
<reference evidence="2 3" key="1">
    <citation type="submission" date="2019-03" db="EMBL/GenBank/DDBJ databases">
        <title>Genomic Encyclopedia of Type Strains, Phase IV (KMG-IV): sequencing the most valuable type-strain genomes for metagenomic binning, comparative biology and taxonomic classification.</title>
        <authorList>
            <person name="Goeker M."/>
        </authorList>
    </citation>
    <scope>NUCLEOTIDE SEQUENCE [LARGE SCALE GENOMIC DNA]</scope>
    <source>
        <strain evidence="2 3">DSM 100059</strain>
    </source>
</reference>
<dbReference type="NCBIfam" id="TIGR04519">
    <property type="entry name" value="MoCo_extend_TAT"/>
    <property type="match status" value="1"/>
</dbReference>
<dbReference type="AlphaFoldDB" id="A0A4R8DR97"/>
<feature type="domain" description="4Fe-4S ferredoxin-type" evidence="1">
    <location>
        <begin position="856"/>
        <end position="885"/>
    </location>
</feature>
<evidence type="ECO:0000313" key="3">
    <source>
        <dbReference type="Proteomes" id="UP000294498"/>
    </source>
</evidence>
<dbReference type="InterPro" id="IPR009010">
    <property type="entry name" value="Asp_de-COase-like_dom_sf"/>
</dbReference>
<dbReference type="Gene3D" id="3.40.50.740">
    <property type="match status" value="1"/>
</dbReference>
<feature type="domain" description="4Fe-4S ferredoxin-type" evidence="1">
    <location>
        <begin position="824"/>
        <end position="855"/>
    </location>
</feature>
<dbReference type="PANTHER" id="PTHR42783:SF3">
    <property type="entry name" value="GLUTAMATE SYNTHASE [NADPH] SMALL CHAIN-RELATED"/>
    <property type="match status" value="1"/>
</dbReference>
<dbReference type="InterPro" id="IPR017896">
    <property type="entry name" value="4Fe4S_Fe-S-bd"/>
</dbReference>
<dbReference type="SUPFAM" id="SSF50692">
    <property type="entry name" value="ADC-like"/>
    <property type="match status" value="1"/>
</dbReference>
<dbReference type="Pfam" id="PF12838">
    <property type="entry name" value="Fer4_7"/>
    <property type="match status" value="1"/>
</dbReference>
<sequence>MQKKEHWQSFGQKTGSEAFNQLAKDEFQESLPFAGPEDEGLLDGKTPRRDFLKYLGFSTAAAALAASCEMPVRKSIPFLNKPEDIVPGVANYYATTYVQDGDIVPVLAKVRDGRPIKVEGNEQSSVTKGATTARVQASVLSLYDVNRLRSPRQGKDNEPTFEAVDKKIAQALADNGSKPIVLLTSTIASPTIKTAIDDFTKKYPSARQVTVDAVSYSGLLLAAEATYGKRVIPSYHFEKAKVVVSIDADFLGTWLSPVEFTRQYADGRRLTDAHTDMSRHFQFEGTFSMTGANADERYTFKPSETGAVVLALYQALGGAVSAPAIQDARLKDGIAQAAKELKAAGGNALVVAGSNDKNVQIVVNAINELIGAPGKTIDWANPVNYRAGIDADMVKLVDDMNAGSIGALFIYGPNPAYNYYQADKFISGLSKVPLTVSFSQILDETAVLCQYVLPTHHYLESWGDTEAKTGYISFLQPTIAPLFKTRAFATSLLKWSGNDADYETYFKNYWVARLGTIEAFDKALQDGVLEPAQEPAMAGGSFVSGSVSAALSALGQTKAGGPVEVVLYQKVSIGDGALANNPWLQEMPDPVTKITWDNYAILSPKLAATMGITPGDHYEVEINKPTVDVKVGDKTYRLAAIIIPGVHPNVIAVALGYGRDPKIGRAGGGVGQNAYASVGYDGTTFSYAATNASVSAGGDTYKIAQTQLHNVYEGRTSVIKEATLSTFTKSPEVFQQLDKELEEDYNGDFREQGSLYHDFDVYDRPGMAWGMSVDLSACIGCGACVVACNAENNVPVVGKIQVAKAHEMHWIRIDRYFSGDMENPDVVFQPMMCQHCDNAPCENVCPVNATNHSTEGMNQMAYNRCIGTRYCANNCPFKVRRFNWYDWLGSDSFPDNQQPLVDEGWIDPILTDMNDPLSRMVLNPDVTVRGRGVMEKCSFCVQRLQEGKLNAKKESRPVRDGEIKTACMQACPTHAIVFGNVNDKSSQIYNLRKKENKNRVYYALEELHVLPNVNYLAKVRNTDREVGMTMEKEA</sequence>
<accession>A0A4R8DR97</accession>
<protein>
    <submittedName>
        <fullName evidence="2">Molybdopterin-containing oxidoreductase family iron-sulfur binding subunit</fullName>
    </submittedName>
</protein>
<feature type="domain" description="4Fe-4S ferredoxin-type" evidence="1">
    <location>
        <begin position="769"/>
        <end position="799"/>
    </location>
</feature>
<evidence type="ECO:0000259" key="1">
    <source>
        <dbReference type="PROSITE" id="PS51379"/>
    </source>
</evidence>
<dbReference type="Gene3D" id="3.30.2070.10">
    <property type="entry name" value="Formate dehydrogenase/DMSO reductase"/>
    <property type="match status" value="1"/>
</dbReference>
<keyword evidence="3" id="KW-1185">Reference proteome</keyword>
<dbReference type="RefSeq" id="WP_162852469.1">
    <property type="nucleotide sequence ID" value="NZ_SODV01000001.1"/>
</dbReference>
<dbReference type="InterPro" id="IPR030948">
    <property type="entry name" value="TAT_var_transloc_signal_dom"/>
</dbReference>
<dbReference type="PROSITE" id="PS51379">
    <property type="entry name" value="4FE4S_FER_2"/>
    <property type="match status" value="3"/>
</dbReference>
<dbReference type="PANTHER" id="PTHR42783">
    <property type="entry name" value="GLUTAMATE SYNTHASE [NADPH] SMALL CHAIN"/>
    <property type="match status" value="1"/>
</dbReference>
<dbReference type="Gene3D" id="2.40.40.20">
    <property type="match status" value="1"/>
</dbReference>
<dbReference type="Proteomes" id="UP000294498">
    <property type="component" value="Unassembled WGS sequence"/>
</dbReference>
<dbReference type="CDD" id="cd10551">
    <property type="entry name" value="PsrB"/>
    <property type="match status" value="1"/>
</dbReference>